<dbReference type="InterPro" id="IPR052698">
    <property type="entry name" value="MoCofactor_Util/Proc"/>
</dbReference>
<feature type="domain" description="XdhC Rossmann" evidence="1">
    <location>
        <begin position="78"/>
        <end position="219"/>
    </location>
</feature>
<gene>
    <name evidence="2" type="primary">pucA_2</name>
    <name evidence="2" type="ORF">HDIA_4853</name>
</gene>
<protein>
    <submittedName>
        <fullName evidence="2">Putative xanthine dehydrogenase subunit A</fullName>
        <ecNumber evidence="2">1.17.1.4</ecNumber>
    </submittedName>
</protein>
<dbReference type="Proteomes" id="UP000223606">
    <property type="component" value="Chromosome 1"/>
</dbReference>
<dbReference type="PANTHER" id="PTHR30388">
    <property type="entry name" value="ALDEHYDE OXIDOREDUCTASE MOLYBDENUM COFACTOR ASSEMBLY PROTEIN"/>
    <property type="match status" value="1"/>
</dbReference>
<dbReference type="EMBL" id="LT960614">
    <property type="protein sequence ID" value="SON58394.1"/>
    <property type="molecule type" value="Genomic_DNA"/>
</dbReference>
<organism evidence="2 3">
    <name type="scientific">Hartmannibacter diazotrophicus</name>
    <dbReference type="NCBI Taxonomy" id="1482074"/>
    <lineage>
        <taxon>Bacteria</taxon>
        <taxon>Pseudomonadati</taxon>
        <taxon>Pseudomonadota</taxon>
        <taxon>Alphaproteobacteria</taxon>
        <taxon>Hyphomicrobiales</taxon>
        <taxon>Pleomorphomonadaceae</taxon>
        <taxon>Hartmannibacter</taxon>
    </lineage>
</organism>
<dbReference type="Pfam" id="PF13478">
    <property type="entry name" value="XdhC_C"/>
    <property type="match status" value="1"/>
</dbReference>
<evidence type="ECO:0000313" key="3">
    <source>
        <dbReference type="Proteomes" id="UP000223606"/>
    </source>
</evidence>
<proteinExistence type="predicted"/>
<dbReference type="OrthoDB" id="9815497at2"/>
<dbReference type="PANTHER" id="PTHR30388:SF4">
    <property type="entry name" value="MOLYBDENUM COFACTOR INSERTION CHAPERONE PAOD"/>
    <property type="match status" value="1"/>
</dbReference>
<accession>A0A2C9DDK8</accession>
<evidence type="ECO:0000259" key="1">
    <source>
        <dbReference type="Pfam" id="PF13478"/>
    </source>
</evidence>
<reference evidence="3" key="1">
    <citation type="submission" date="2017-09" db="EMBL/GenBank/DDBJ databases">
        <title>Genome sequence of Nannocystis excedens DSM 71.</title>
        <authorList>
            <person name="Blom J."/>
        </authorList>
    </citation>
    <scope>NUCLEOTIDE SEQUENCE [LARGE SCALE GENOMIC DNA]</scope>
    <source>
        <strain evidence="3">type strain: E19</strain>
    </source>
</reference>
<dbReference type="GO" id="GO:0004854">
    <property type="term" value="F:xanthine dehydrogenase activity"/>
    <property type="evidence" value="ECO:0007669"/>
    <property type="project" value="UniProtKB-EC"/>
</dbReference>
<dbReference type="Gene3D" id="3.40.50.720">
    <property type="entry name" value="NAD(P)-binding Rossmann-like Domain"/>
    <property type="match status" value="1"/>
</dbReference>
<keyword evidence="2" id="KW-0560">Oxidoreductase</keyword>
<dbReference type="EC" id="1.17.1.4" evidence="2"/>
<dbReference type="InterPro" id="IPR027051">
    <property type="entry name" value="XdhC_Rossmann_dom"/>
</dbReference>
<sequence length="228" mass="24517">MDLELLAGLNAERNARRAALLVTDMTGGPGRLVRESDDFSADPLANDFREAFRSGRSKRIETAEANVFITACLPPPRLVMIGAVHISQALSPVARIAGFDVTIVDPRTAFATEDRFAGIPLHADWPETVLPTLAIDRYTALAALTHDPKIDDFALQHALEKDCFYVGALGSRKTHAKRQERLEAAGVSAEAFARIHAPIGLAIGAVSPSEIAVSIMAEIIATLRRSAP</sequence>
<name>A0A2C9DDK8_9HYPH</name>
<dbReference type="RefSeq" id="WP_099558600.1">
    <property type="nucleotide sequence ID" value="NZ_LT960614.1"/>
</dbReference>
<dbReference type="AlphaFoldDB" id="A0A2C9DDK8"/>
<dbReference type="KEGG" id="hdi:HDIA_4853"/>
<keyword evidence="3" id="KW-1185">Reference proteome</keyword>
<evidence type="ECO:0000313" key="2">
    <source>
        <dbReference type="EMBL" id="SON58394.1"/>
    </source>
</evidence>